<keyword evidence="5 14" id="KW-0862">Zinc</keyword>
<comment type="subcellular location">
    <subcellularLocation>
        <location evidence="1">Nucleus</location>
        <location evidence="1">Nucleoplasm</location>
    </subcellularLocation>
</comment>
<comment type="similarity">
    <text evidence="2">Belongs to the THAP1 family.</text>
</comment>
<keyword evidence="6" id="KW-0805">Transcription regulation</keyword>
<feature type="domain" description="C2H2-type" evidence="16">
    <location>
        <begin position="715"/>
        <end position="743"/>
    </location>
</feature>
<dbReference type="PANTHER" id="PTHR46600:SF1">
    <property type="entry name" value="THAP DOMAIN-CONTAINING PROTEIN 1"/>
    <property type="match status" value="1"/>
</dbReference>
<evidence type="ECO:0000256" key="4">
    <source>
        <dbReference type="ARBA" id="ARBA00022771"/>
    </source>
</evidence>
<evidence type="ECO:0000256" key="9">
    <source>
        <dbReference type="ARBA" id="ARBA00023163"/>
    </source>
</evidence>
<keyword evidence="9" id="KW-0804">Transcription</keyword>
<dbReference type="GO" id="GO:0008270">
    <property type="term" value="F:zinc ion binding"/>
    <property type="evidence" value="ECO:0007669"/>
    <property type="project" value="UniProtKB-UniRule"/>
</dbReference>
<feature type="binding site" evidence="14">
    <location>
        <position position="498"/>
    </location>
    <ligand>
        <name>Zn(2+)</name>
        <dbReference type="ChEBI" id="CHEBI:29105"/>
    </ligand>
</feature>
<dbReference type="InterPro" id="IPR006612">
    <property type="entry name" value="THAP_Znf"/>
</dbReference>
<evidence type="ECO:0000259" key="16">
    <source>
        <dbReference type="PROSITE" id="PS50157"/>
    </source>
</evidence>
<feature type="region of interest" description="Disordered" evidence="15">
    <location>
        <begin position="576"/>
        <end position="612"/>
    </location>
</feature>
<evidence type="ECO:0000256" key="6">
    <source>
        <dbReference type="ARBA" id="ARBA00023015"/>
    </source>
</evidence>
<dbReference type="InterPro" id="IPR012934">
    <property type="entry name" value="Znf_AD"/>
</dbReference>
<dbReference type="PROSITE" id="PS50157">
    <property type="entry name" value="ZINC_FINGER_C2H2_2"/>
    <property type="match status" value="1"/>
</dbReference>
<dbReference type="GO" id="GO:0043565">
    <property type="term" value="F:sequence-specific DNA binding"/>
    <property type="evidence" value="ECO:0007669"/>
    <property type="project" value="InterPro"/>
</dbReference>
<evidence type="ECO:0000313" key="19">
    <source>
        <dbReference type="EMBL" id="JAV21498.1"/>
    </source>
</evidence>
<dbReference type="SMART" id="SM00692">
    <property type="entry name" value="DM3"/>
    <property type="match status" value="1"/>
</dbReference>
<feature type="compositionally biased region" description="Basic and acidic residues" evidence="15">
    <location>
        <begin position="430"/>
        <end position="440"/>
    </location>
</feature>
<feature type="compositionally biased region" description="Polar residues" evidence="15">
    <location>
        <begin position="593"/>
        <end position="605"/>
    </location>
</feature>
<dbReference type="EMBL" id="GFDL01013547">
    <property type="protein sequence ID" value="JAV21498.1"/>
    <property type="molecule type" value="Transcribed_RNA"/>
</dbReference>
<name>A0A1Q3F1X2_CULTA</name>
<organism evidence="19">
    <name type="scientific">Culex tarsalis</name>
    <name type="common">Encephalitis mosquito</name>
    <dbReference type="NCBI Taxonomy" id="7177"/>
    <lineage>
        <taxon>Eukaryota</taxon>
        <taxon>Metazoa</taxon>
        <taxon>Ecdysozoa</taxon>
        <taxon>Arthropoda</taxon>
        <taxon>Hexapoda</taxon>
        <taxon>Insecta</taxon>
        <taxon>Pterygota</taxon>
        <taxon>Neoptera</taxon>
        <taxon>Endopterygota</taxon>
        <taxon>Diptera</taxon>
        <taxon>Nematocera</taxon>
        <taxon>Culicoidea</taxon>
        <taxon>Culicidae</taxon>
        <taxon>Culicinae</taxon>
        <taxon>Culicini</taxon>
        <taxon>Culex</taxon>
        <taxon>Culex</taxon>
    </lineage>
</organism>
<keyword evidence="8 13" id="KW-0238">DNA-binding</keyword>
<keyword evidence="7" id="KW-0175">Coiled coil</keyword>
<reference evidence="19" key="1">
    <citation type="submission" date="2017-01" db="EMBL/GenBank/DDBJ databases">
        <title>A deep insight into the sialotranscriptome of adult male and female Cluex tarsalis mosquitoes.</title>
        <authorList>
            <person name="Ribeiro J.M."/>
            <person name="Moreira F."/>
            <person name="Bernard K.A."/>
            <person name="Calvo E."/>
        </authorList>
    </citation>
    <scope>NUCLEOTIDE SEQUENCE</scope>
    <source>
        <strain evidence="19">Kern County</strain>
        <tissue evidence="19">Salivary glands</tissue>
    </source>
</reference>
<evidence type="ECO:0000256" key="2">
    <source>
        <dbReference type="ARBA" id="ARBA00006177"/>
    </source>
</evidence>
<evidence type="ECO:0000256" key="14">
    <source>
        <dbReference type="PROSITE-ProRule" id="PRU01263"/>
    </source>
</evidence>
<dbReference type="Gene3D" id="6.20.210.20">
    <property type="entry name" value="THAP domain"/>
    <property type="match status" value="1"/>
</dbReference>
<feature type="region of interest" description="Disordered" evidence="15">
    <location>
        <begin position="378"/>
        <end position="487"/>
    </location>
</feature>
<keyword evidence="11" id="KW-0131">Cell cycle</keyword>
<evidence type="ECO:0000256" key="1">
    <source>
        <dbReference type="ARBA" id="ARBA00004642"/>
    </source>
</evidence>
<keyword evidence="10" id="KW-0539">Nucleus</keyword>
<dbReference type="InterPro" id="IPR038441">
    <property type="entry name" value="THAP_Znf_sf"/>
</dbReference>
<feature type="domain" description="THAP-type" evidence="17">
    <location>
        <begin position="1"/>
        <end position="80"/>
    </location>
</feature>
<dbReference type="SUPFAM" id="SSF57716">
    <property type="entry name" value="Glucocorticoid receptor-like (DNA-binding domain)"/>
    <property type="match status" value="2"/>
</dbReference>
<evidence type="ECO:0000256" key="8">
    <source>
        <dbReference type="ARBA" id="ARBA00023125"/>
    </source>
</evidence>
<dbReference type="Pfam" id="PF07776">
    <property type="entry name" value="zf-AD"/>
    <property type="match status" value="1"/>
</dbReference>
<evidence type="ECO:0000256" key="10">
    <source>
        <dbReference type="ARBA" id="ARBA00023242"/>
    </source>
</evidence>
<dbReference type="PROSITE" id="PS00028">
    <property type="entry name" value="ZINC_FINGER_C2H2_1"/>
    <property type="match status" value="2"/>
</dbReference>
<feature type="binding site" evidence="14">
    <location>
        <position position="547"/>
    </location>
    <ligand>
        <name>Zn(2+)</name>
        <dbReference type="ChEBI" id="CHEBI:29105"/>
    </ligand>
</feature>
<dbReference type="Gene3D" id="3.40.1800.20">
    <property type="match status" value="1"/>
</dbReference>
<dbReference type="AlphaFoldDB" id="A0A1Q3F1X2"/>
<keyword evidence="3 14" id="KW-0479">Metal-binding</keyword>
<evidence type="ECO:0000259" key="17">
    <source>
        <dbReference type="PROSITE" id="PS50950"/>
    </source>
</evidence>
<dbReference type="Pfam" id="PF05485">
    <property type="entry name" value="THAP"/>
    <property type="match status" value="1"/>
</dbReference>
<evidence type="ECO:0000256" key="11">
    <source>
        <dbReference type="ARBA" id="ARBA00023306"/>
    </source>
</evidence>
<dbReference type="SMART" id="SM00868">
    <property type="entry name" value="zf-AD"/>
    <property type="match status" value="1"/>
</dbReference>
<proteinExistence type="inferred from homology"/>
<dbReference type="InterPro" id="IPR013087">
    <property type="entry name" value="Znf_C2H2_type"/>
</dbReference>
<dbReference type="SMART" id="SM00980">
    <property type="entry name" value="THAP"/>
    <property type="match status" value="1"/>
</dbReference>
<evidence type="ECO:0000256" key="12">
    <source>
        <dbReference type="PROSITE-ProRule" id="PRU00042"/>
    </source>
</evidence>
<keyword evidence="4 12" id="KW-0863">Zinc-finger</keyword>
<feature type="binding site" evidence="14">
    <location>
        <position position="495"/>
    </location>
    <ligand>
        <name>Zn(2+)</name>
        <dbReference type="ChEBI" id="CHEBI:29105"/>
    </ligand>
</feature>
<feature type="domain" description="ZAD" evidence="18">
    <location>
        <begin position="493"/>
        <end position="571"/>
    </location>
</feature>
<dbReference type="PANTHER" id="PTHR46600">
    <property type="entry name" value="THAP DOMAIN-CONTAINING"/>
    <property type="match status" value="1"/>
</dbReference>
<feature type="binding site" evidence="14">
    <location>
        <position position="544"/>
    </location>
    <ligand>
        <name>Zn(2+)</name>
        <dbReference type="ChEBI" id="CHEBI:29105"/>
    </ligand>
</feature>
<accession>A0A1Q3F1X2</accession>
<evidence type="ECO:0000256" key="13">
    <source>
        <dbReference type="PROSITE-ProRule" id="PRU00309"/>
    </source>
</evidence>
<dbReference type="SMART" id="SM00355">
    <property type="entry name" value="ZnF_C2H2"/>
    <property type="match status" value="4"/>
</dbReference>
<protein>
    <recommendedName>
        <fullName evidence="20">ZAD domain-containing protein</fullName>
    </recommendedName>
</protein>
<sequence>MIRCLILGCASVKDPAETSRGVTFFEFPHDPDIRRKWCENIEDFQGPLTEFTQVCERHFEPEAFIADQPYLKRDAVPMFFETEYKTFGNKTLLQIINGCVEEDDSGQVRCKLKDNGVCDFSQETFESRALLRHICEAHSAFAGYVGLPGVKKSTNVATASKDGISAKVLKHVSLEPDGYHCRIEDSTCLYFNPTMYPANFARHFRDMHPVQAFDNGFFDGFSREKISLKKRVKFKNRIEKLKPMIRSKVVHDGTRYRCNIDVRSRCNFSVKVFNTNKIREHFCVEHPAEANQCMLFQSNQQKLRTGGLNFSQQETLSSKIVQMVEANVIRTRKNIVRCRISNSNCKYKQRKYVPANFYCHFCINHPEEARAKGFFASEAENSEEPCEREPAPTPMEAAEEPHLPKQNSPLTVPDYTPEIKEEPTEETQDDDLRLTTEREPAPTPMETAEELHLPKQNSPLTVPDYTPEIKEEPTEETQDDDLRLTTPSNDPSTYCRLCFSIAQPLRPIFTGPADNDGSGGLVELISNCTNIRLCARMDFPSAICYECQQKLNEIHRFRELCETFDTVVRRQGRINRDVSAESEEEPEATSVSDAPSQVETAANSNDDGDGQQLEPEMIHYTEHEIRGQKYFKCIDCGFLAKKGYYVTRHWKRFHMSRNTKIYCTMTGCSEFFFSTQCRQVHLKIVHRIEPQFDPGSSVDGISFAEMYVKLEDGQYACRICGKLNPSGPAAVTHFRQIHRQTKRKQPKGPKSSVDDVCQVVNVNGKSYLKCRDCDVMMVKKSDMAVHWLQQHGNQER</sequence>
<evidence type="ECO:0000256" key="15">
    <source>
        <dbReference type="SAM" id="MobiDB-lite"/>
    </source>
</evidence>
<dbReference type="GO" id="GO:0005654">
    <property type="term" value="C:nucleoplasm"/>
    <property type="evidence" value="ECO:0007669"/>
    <property type="project" value="UniProtKB-SubCell"/>
</dbReference>
<evidence type="ECO:0000256" key="3">
    <source>
        <dbReference type="ARBA" id="ARBA00022723"/>
    </source>
</evidence>
<dbReference type="PROSITE" id="PS51915">
    <property type="entry name" value="ZAD"/>
    <property type="match status" value="1"/>
</dbReference>
<evidence type="ECO:0000259" key="18">
    <source>
        <dbReference type="PROSITE" id="PS51915"/>
    </source>
</evidence>
<evidence type="ECO:0000256" key="7">
    <source>
        <dbReference type="ARBA" id="ARBA00023054"/>
    </source>
</evidence>
<evidence type="ECO:0000256" key="5">
    <source>
        <dbReference type="ARBA" id="ARBA00022833"/>
    </source>
</evidence>
<dbReference type="InterPro" id="IPR026516">
    <property type="entry name" value="THAP1/10"/>
</dbReference>
<evidence type="ECO:0008006" key="20">
    <source>
        <dbReference type="Google" id="ProtNLM"/>
    </source>
</evidence>
<dbReference type="PROSITE" id="PS50950">
    <property type="entry name" value="ZF_THAP"/>
    <property type="match status" value="1"/>
</dbReference>